<dbReference type="Proteomes" id="UP000467840">
    <property type="component" value="Chromosome 15"/>
</dbReference>
<evidence type="ECO:0000313" key="1">
    <source>
        <dbReference type="EMBL" id="KAF2315175.1"/>
    </source>
</evidence>
<sequence length="113" mass="12634">MGRRFNPGVFKLCSGLKVSRLHDDPSRRQNNRRLLLRRLGYYLRPAVASRRFPLPFGYLDGCSVSYSVGTKKTLWFVPLLSKDRLDIIIALNGLDFSTVSDAEACVGIVTGDA</sequence>
<name>A0A6A6MRG2_HEVBR</name>
<evidence type="ECO:0000313" key="2">
    <source>
        <dbReference type="Proteomes" id="UP000467840"/>
    </source>
</evidence>
<reference evidence="1 2" key="1">
    <citation type="journal article" date="2020" name="Mol. Plant">
        <title>The Chromosome-Based Rubber Tree Genome Provides New Insights into Spurge Genome Evolution and Rubber Biosynthesis.</title>
        <authorList>
            <person name="Liu J."/>
            <person name="Shi C."/>
            <person name="Shi C.C."/>
            <person name="Li W."/>
            <person name="Zhang Q.J."/>
            <person name="Zhang Y."/>
            <person name="Li K."/>
            <person name="Lu H.F."/>
            <person name="Shi C."/>
            <person name="Zhu S.T."/>
            <person name="Xiao Z.Y."/>
            <person name="Nan H."/>
            <person name="Yue Y."/>
            <person name="Zhu X.G."/>
            <person name="Wu Y."/>
            <person name="Hong X.N."/>
            <person name="Fan G.Y."/>
            <person name="Tong Y."/>
            <person name="Zhang D."/>
            <person name="Mao C.L."/>
            <person name="Liu Y.L."/>
            <person name="Hao S.J."/>
            <person name="Liu W.Q."/>
            <person name="Lv M.Q."/>
            <person name="Zhang H.B."/>
            <person name="Liu Y."/>
            <person name="Hu-Tang G.R."/>
            <person name="Wang J.P."/>
            <person name="Wang J.H."/>
            <person name="Sun Y.H."/>
            <person name="Ni S.B."/>
            <person name="Chen W.B."/>
            <person name="Zhang X.C."/>
            <person name="Jiao Y.N."/>
            <person name="Eichler E.E."/>
            <person name="Li G.H."/>
            <person name="Liu X."/>
            <person name="Gao L.Z."/>
        </authorList>
    </citation>
    <scope>NUCLEOTIDE SEQUENCE [LARGE SCALE GENOMIC DNA]</scope>
    <source>
        <strain evidence="2">cv. GT1</strain>
        <tissue evidence="1">Leaf</tissue>
    </source>
</reference>
<comment type="caution">
    <text evidence="1">The sequence shown here is derived from an EMBL/GenBank/DDBJ whole genome shotgun (WGS) entry which is preliminary data.</text>
</comment>
<keyword evidence="2" id="KW-1185">Reference proteome</keyword>
<organism evidence="1 2">
    <name type="scientific">Hevea brasiliensis</name>
    <name type="common">Para rubber tree</name>
    <name type="synonym">Siphonia brasiliensis</name>
    <dbReference type="NCBI Taxonomy" id="3981"/>
    <lineage>
        <taxon>Eukaryota</taxon>
        <taxon>Viridiplantae</taxon>
        <taxon>Streptophyta</taxon>
        <taxon>Embryophyta</taxon>
        <taxon>Tracheophyta</taxon>
        <taxon>Spermatophyta</taxon>
        <taxon>Magnoliopsida</taxon>
        <taxon>eudicotyledons</taxon>
        <taxon>Gunneridae</taxon>
        <taxon>Pentapetalae</taxon>
        <taxon>rosids</taxon>
        <taxon>fabids</taxon>
        <taxon>Malpighiales</taxon>
        <taxon>Euphorbiaceae</taxon>
        <taxon>Crotonoideae</taxon>
        <taxon>Micrandreae</taxon>
        <taxon>Hevea</taxon>
    </lineage>
</organism>
<gene>
    <name evidence="1" type="ORF">GH714_038331</name>
</gene>
<accession>A0A6A6MRG2</accession>
<dbReference type="EMBL" id="JAAGAX010000005">
    <property type="protein sequence ID" value="KAF2315175.1"/>
    <property type="molecule type" value="Genomic_DNA"/>
</dbReference>
<proteinExistence type="predicted"/>
<dbReference type="AlphaFoldDB" id="A0A6A6MRG2"/>
<protein>
    <submittedName>
        <fullName evidence="1">Uncharacterized protein</fullName>
    </submittedName>
</protein>